<dbReference type="AlphaFoldDB" id="A0A6B3NA40"/>
<sequence length="78" mass="8713">MRHPFDLDPSELKNIDLDFEEQLTDEEAAQVGGGLSIYTTQAVGEEGGDPWYPIPFDPPFPFPCPKPWPIDPPEVTTL</sequence>
<gene>
    <name evidence="1" type="ORF">F6J89_23365</name>
</gene>
<name>A0A6B3NA40_9CYAN</name>
<dbReference type="EMBL" id="JAAHFQ010000566">
    <property type="protein sequence ID" value="NER30476.1"/>
    <property type="molecule type" value="Genomic_DNA"/>
</dbReference>
<evidence type="ECO:0000313" key="1">
    <source>
        <dbReference type="EMBL" id="NER30476.1"/>
    </source>
</evidence>
<proteinExistence type="predicted"/>
<comment type="caution">
    <text evidence="1">The sequence shown here is derived from an EMBL/GenBank/DDBJ whole genome shotgun (WGS) entry which is preliminary data.</text>
</comment>
<accession>A0A6B3NA40</accession>
<protein>
    <submittedName>
        <fullName evidence="1">Uncharacterized protein</fullName>
    </submittedName>
</protein>
<reference evidence="1" key="1">
    <citation type="submission" date="2019-11" db="EMBL/GenBank/DDBJ databases">
        <title>Genomic insights into an expanded diversity of filamentous marine cyanobacteria reveals the extraordinary biosynthetic potential of Moorea and Okeania.</title>
        <authorList>
            <person name="Ferreira Leao T."/>
            <person name="Wang M."/>
            <person name="Moss N."/>
            <person name="Da Silva R."/>
            <person name="Sanders J."/>
            <person name="Nurk S."/>
            <person name="Gurevich A."/>
            <person name="Humphrey G."/>
            <person name="Reher R."/>
            <person name="Zhu Q."/>
            <person name="Belda-Ferre P."/>
            <person name="Glukhov E."/>
            <person name="Rex R."/>
            <person name="Dorrestein P.C."/>
            <person name="Knight R."/>
            <person name="Pevzner P."/>
            <person name="Gerwick W.H."/>
            <person name="Gerwick L."/>
        </authorList>
    </citation>
    <scope>NUCLEOTIDE SEQUENCE</scope>
    <source>
        <strain evidence="1">SIO1C4</strain>
    </source>
</reference>
<feature type="non-terminal residue" evidence="1">
    <location>
        <position position="78"/>
    </location>
</feature>
<organism evidence="1">
    <name type="scientific">Symploca sp. SIO1C4</name>
    <dbReference type="NCBI Taxonomy" id="2607765"/>
    <lineage>
        <taxon>Bacteria</taxon>
        <taxon>Bacillati</taxon>
        <taxon>Cyanobacteriota</taxon>
        <taxon>Cyanophyceae</taxon>
        <taxon>Coleofasciculales</taxon>
        <taxon>Coleofasciculaceae</taxon>
        <taxon>Symploca</taxon>
    </lineage>
</organism>